<evidence type="ECO:0000313" key="3">
    <source>
        <dbReference type="Proteomes" id="UP001301728"/>
    </source>
</evidence>
<sequence length="324" mass="34799">MNASLILSNILNPPVLFFFIGMSAVFLKSDLEIPQPIPKLFSLYLLFAIGFKGGHEIHESGLNAEITLTLLAAIIVAAIVPIYSFFILKLKLDIYNSAAIAAAYGSISAVTFVTASSFLSRLGIDFGGHMVAALALMESPAIIIGLLLVQLFANRSENEEKLSVSEVLREACLNGSVFLLVGSLFVGIVTSQQGWESLKPFTGELFYGVLTFFLLDMGLVAARRIQDLKKSGSFLIGFSILMPVFNAIVGILIAALIGMSKGNALLFAVLCASASYIAVPAAMRMSVPEANPSLYISMALALTFPFNIIVGIPIYLGIINQFWL</sequence>
<keyword evidence="1" id="KW-0472">Membrane</keyword>
<feature type="transmembrane region" description="Helical" evidence="1">
    <location>
        <begin position="66"/>
        <end position="86"/>
    </location>
</feature>
<feature type="transmembrane region" description="Helical" evidence="1">
    <location>
        <begin position="6"/>
        <end position="25"/>
    </location>
</feature>
<proteinExistence type="predicted"/>
<feature type="transmembrane region" description="Helical" evidence="1">
    <location>
        <begin position="173"/>
        <end position="193"/>
    </location>
</feature>
<organism evidence="2 3">
    <name type="scientific">Limnoraphis robusta CCNP1315</name>
    <dbReference type="NCBI Taxonomy" id="3110306"/>
    <lineage>
        <taxon>Bacteria</taxon>
        <taxon>Bacillati</taxon>
        <taxon>Cyanobacteriota</taxon>
        <taxon>Cyanophyceae</taxon>
        <taxon>Oscillatoriophycideae</taxon>
        <taxon>Oscillatoriales</taxon>
        <taxon>Sirenicapillariaceae</taxon>
        <taxon>Limnoraphis</taxon>
    </lineage>
</organism>
<protein>
    <submittedName>
        <fullName evidence="2">Sodium-dependent bicarbonate transport family permease</fullName>
    </submittedName>
</protein>
<dbReference type="EMBL" id="JAYGHT010000197">
    <property type="protein sequence ID" value="MEA5522992.1"/>
    <property type="molecule type" value="Genomic_DNA"/>
</dbReference>
<evidence type="ECO:0000256" key="1">
    <source>
        <dbReference type="SAM" id="Phobius"/>
    </source>
</evidence>
<feature type="transmembrane region" description="Helical" evidence="1">
    <location>
        <begin position="234"/>
        <end position="258"/>
    </location>
</feature>
<gene>
    <name evidence="2" type="ORF">VB854_29095</name>
</gene>
<feature type="transmembrane region" description="Helical" evidence="1">
    <location>
        <begin position="264"/>
        <end position="282"/>
    </location>
</feature>
<dbReference type="Proteomes" id="UP001301728">
    <property type="component" value="Unassembled WGS sequence"/>
</dbReference>
<dbReference type="RefSeq" id="WP_323273177.1">
    <property type="nucleotide sequence ID" value="NZ_JAYGHT010000197.1"/>
</dbReference>
<dbReference type="PANTHER" id="PTHR40400">
    <property type="entry name" value="SLR1512 PROTEIN"/>
    <property type="match status" value="1"/>
</dbReference>
<keyword evidence="3" id="KW-1185">Reference proteome</keyword>
<feature type="transmembrane region" description="Helical" evidence="1">
    <location>
        <begin position="294"/>
        <end position="318"/>
    </location>
</feature>
<accession>A0ABU5U721</accession>
<dbReference type="PANTHER" id="PTHR40400:SF1">
    <property type="entry name" value="SLR1512 PROTEIN"/>
    <property type="match status" value="1"/>
</dbReference>
<feature type="transmembrane region" description="Helical" evidence="1">
    <location>
        <begin position="98"/>
        <end position="119"/>
    </location>
</feature>
<dbReference type="InterPro" id="IPR010293">
    <property type="entry name" value="Sbt_1"/>
</dbReference>
<keyword evidence="1" id="KW-1133">Transmembrane helix</keyword>
<comment type="caution">
    <text evidence="2">The sequence shown here is derived from an EMBL/GenBank/DDBJ whole genome shotgun (WGS) entry which is preliminary data.</text>
</comment>
<feature type="transmembrane region" description="Helical" evidence="1">
    <location>
        <begin position="131"/>
        <end position="153"/>
    </location>
</feature>
<feature type="transmembrane region" description="Helical" evidence="1">
    <location>
        <begin position="205"/>
        <end position="222"/>
    </location>
</feature>
<reference evidence="2 3" key="1">
    <citation type="submission" date="2023-12" db="EMBL/GenBank/DDBJ databases">
        <title>Baltic Sea Cyanobacteria.</title>
        <authorList>
            <person name="Delbaje E."/>
            <person name="Fewer D.P."/>
            <person name="Shishido T.K."/>
        </authorList>
    </citation>
    <scope>NUCLEOTIDE SEQUENCE [LARGE SCALE GENOMIC DNA]</scope>
    <source>
        <strain evidence="2 3">CCNP 1315</strain>
    </source>
</reference>
<dbReference type="Pfam" id="PF05982">
    <property type="entry name" value="Sbt_1"/>
    <property type="match status" value="1"/>
</dbReference>
<keyword evidence="1" id="KW-0812">Transmembrane</keyword>
<name>A0ABU5U721_9CYAN</name>
<evidence type="ECO:0000313" key="2">
    <source>
        <dbReference type="EMBL" id="MEA5522992.1"/>
    </source>
</evidence>